<comment type="caution">
    <text evidence="1">The sequence shown here is derived from an EMBL/GenBank/DDBJ whole genome shotgun (WGS) entry which is preliminary data.</text>
</comment>
<dbReference type="EMBL" id="SRID01000679">
    <property type="protein sequence ID" value="TGA83485.1"/>
    <property type="molecule type" value="Genomic_DNA"/>
</dbReference>
<reference evidence="1 2" key="1">
    <citation type="submission" date="2019-03" db="EMBL/GenBank/DDBJ databases">
        <authorList>
            <person name="Gonzalez-Pimentel J.L."/>
        </authorList>
    </citation>
    <scope>NUCLEOTIDE SEQUENCE [LARGE SCALE GENOMIC DNA]</scope>
    <source>
        <strain evidence="1 2">JCM 31289</strain>
    </source>
</reference>
<name>A0A4Z0FPI0_9ACTN</name>
<evidence type="ECO:0000313" key="2">
    <source>
        <dbReference type="Proteomes" id="UP000297948"/>
    </source>
</evidence>
<dbReference type="AlphaFoldDB" id="A0A4Z0FPI0"/>
<accession>A0A4Z0FPI0</accession>
<organism evidence="1 2">
    <name type="scientific">Streptomyces palmae</name>
    <dbReference type="NCBI Taxonomy" id="1701085"/>
    <lineage>
        <taxon>Bacteria</taxon>
        <taxon>Bacillati</taxon>
        <taxon>Actinomycetota</taxon>
        <taxon>Actinomycetes</taxon>
        <taxon>Kitasatosporales</taxon>
        <taxon>Streptomycetaceae</taxon>
        <taxon>Streptomyces</taxon>
    </lineage>
</organism>
<protein>
    <submittedName>
        <fullName evidence="1">Uncharacterized protein</fullName>
    </submittedName>
</protein>
<gene>
    <name evidence="1" type="ORF">E4099_32025</name>
</gene>
<keyword evidence="2" id="KW-1185">Reference proteome</keyword>
<proteinExistence type="predicted"/>
<dbReference type="OrthoDB" id="227596at2"/>
<dbReference type="Proteomes" id="UP000297948">
    <property type="component" value="Unassembled WGS sequence"/>
</dbReference>
<sequence length="118" mass="13121">MAGTAGVVVLAGTFAWYAYTRTHAVLDPADYTALRIGEPYGKVERVLPELEASDPPSESMPSEPAGADCRYYRASDELFVSVDHFRLCFRSGRLISKAVIPRAGVSQVVEQERREWVR</sequence>
<evidence type="ECO:0000313" key="1">
    <source>
        <dbReference type="EMBL" id="TGA83485.1"/>
    </source>
</evidence>